<accession>A0ACD5X9A8</accession>
<proteinExistence type="predicted"/>
<protein>
    <submittedName>
        <fullName evidence="1">Uncharacterized protein</fullName>
    </submittedName>
</protein>
<evidence type="ECO:0000313" key="1">
    <source>
        <dbReference type="EnsemblPlants" id="AVESA.00010b.r2.4DG0739380.1.CDS"/>
    </source>
</evidence>
<sequence>MKMTSSTTTMLKAVSSSPHPLAGEMVPLTLFDRAAFDLFVPVVLVYPAPTPSNEALKEALRRALAPCPQLAGRLAVDERGMRCIHFNNEGVLVQEASMSADLADVLLDGTNTDGMYPTLPLPEENIGAALLQIKLSRYKCGGLVMGIALHHQAADAHSTHAFLRTWASAVRQGRDFTADPFPFVAAAAVHPDVRTPVFDHGSTEFKRAKGDGEDDGDTVIVPTCNIKNLTVSFTAEFIAELKARVGAPCTTFQCLLAHMWKKTTQARGLKPEEFTQVRVAVNCRGRAEPPVPPDFFGNMVLWAFPRLQVRDVLGSTYGRVVGAIRAAVARVYGEYIRSFLDFGALADAHGLELAATAPAAGTMCCPDLEVDSWLGFRDYPIDFGWGPPSGLLLPDIPVEGLMVFVPSSPMAKGGVDVFIALAEDHVTAFQQRCYSMDTHDAYKQTSHDNGPSTSRL</sequence>
<keyword evidence="2" id="KW-1185">Reference proteome</keyword>
<reference evidence="1" key="2">
    <citation type="submission" date="2025-09" db="UniProtKB">
        <authorList>
            <consortium name="EnsemblPlants"/>
        </authorList>
    </citation>
    <scope>IDENTIFICATION</scope>
</reference>
<evidence type="ECO:0000313" key="2">
    <source>
        <dbReference type="Proteomes" id="UP001732700"/>
    </source>
</evidence>
<dbReference type="EnsemblPlants" id="AVESA.00010b.r2.4DG0739380.1">
    <property type="protein sequence ID" value="AVESA.00010b.r2.4DG0739380.1.CDS"/>
    <property type="gene ID" value="AVESA.00010b.r2.4DG0739380"/>
</dbReference>
<organism evidence="1 2">
    <name type="scientific">Avena sativa</name>
    <name type="common">Oat</name>
    <dbReference type="NCBI Taxonomy" id="4498"/>
    <lineage>
        <taxon>Eukaryota</taxon>
        <taxon>Viridiplantae</taxon>
        <taxon>Streptophyta</taxon>
        <taxon>Embryophyta</taxon>
        <taxon>Tracheophyta</taxon>
        <taxon>Spermatophyta</taxon>
        <taxon>Magnoliopsida</taxon>
        <taxon>Liliopsida</taxon>
        <taxon>Poales</taxon>
        <taxon>Poaceae</taxon>
        <taxon>BOP clade</taxon>
        <taxon>Pooideae</taxon>
        <taxon>Poodae</taxon>
        <taxon>Poeae</taxon>
        <taxon>Poeae Chloroplast Group 1 (Aveneae type)</taxon>
        <taxon>Aveninae</taxon>
        <taxon>Avena</taxon>
    </lineage>
</organism>
<name>A0ACD5X9A8_AVESA</name>
<dbReference type="Proteomes" id="UP001732700">
    <property type="component" value="Chromosome 4D"/>
</dbReference>
<reference evidence="1" key="1">
    <citation type="submission" date="2021-05" db="EMBL/GenBank/DDBJ databases">
        <authorList>
            <person name="Scholz U."/>
            <person name="Mascher M."/>
            <person name="Fiebig A."/>
        </authorList>
    </citation>
    <scope>NUCLEOTIDE SEQUENCE [LARGE SCALE GENOMIC DNA]</scope>
</reference>